<accession>A0AAU7AUV6</accession>
<dbReference type="AlphaFoldDB" id="A0AAU7AUV6"/>
<dbReference type="RefSeq" id="WP_354701934.1">
    <property type="nucleotide sequence ID" value="NZ_CP114014.1"/>
</dbReference>
<feature type="region of interest" description="Disordered" evidence="1">
    <location>
        <begin position="62"/>
        <end position="102"/>
    </location>
</feature>
<dbReference type="PROSITE" id="PS51257">
    <property type="entry name" value="PROKAR_LIPOPROTEIN"/>
    <property type="match status" value="1"/>
</dbReference>
<evidence type="ECO:0008006" key="3">
    <source>
        <dbReference type="Google" id="ProtNLM"/>
    </source>
</evidence>
<organism evidence="2">
    <name type="scientific">Paraconexibacter sp. AEG42_29</name>
    <dbReference type="NCBI Taxonomy" id="2997339"/>
    <lineage>
        <taxon>Bacteria</taxon>
        <taxon>Bacillati</taxon>
        <taxon>Actinomycetota</taxon>
        <taxon>Thermoleophilia</taxon>
        <taxon>Solirubrobacterales</taxon>
        <taxon>Paraconexibacteraceae</taxon>
        <taxon>Paraconexibacter</taxon>
    </lineage>
</organism>
<dbReference type="EMBL" id="CP114014">
    <property type="protein sequence ID" value="XAY05426.1"/>
    <property type="molecule type" value="Genomic_DNA"/>
</dbReference>
<feature type="region of interest" description="Disordered" evidence="1">
    <location>
        <begin position="128"/>
        <end position="167"/>
    </location>
</feature>
<evidence type="ECO:0000313" key="2">
    <source>
        <dbReference type="EMBL" id="XAY05426.1"/>
    </source>
</evidence>
<feature type="compositionally biased region" description="Low complexity" evidence="1">
    <location>
        <begin position="141"/>
        <end position="155"/>
    </location>
</feature>
<name>A0AAU7AUV6_9ACTN</name>
<feature type="compositionally biased region" description="Basic and acidic residues" evidence="1">
    <location>
        <begin position="62"/>
        <end position="72"/>
    </location>
</feature>
<protein>
    <recommendedName>
        <fullName evidence="3">ClpX-type ZB domain-containing protein</fullName>
    </recommendedName>
</protein>
<proteinExistence type="predicted"/>
<gene>
    <name evidence="2" type="ORF">DSM112329_02276</name>
</gene>
<evidence type="ECO:0000256" key="1">
    <source>
        <dbReference type="SAM" id="MobiDB-lite"/>
    </source>
</evidence>
<sequence>MTRKTIVTNMAVIGCDICGRTLLRGENADVFLHGGSRRTVCELCTTRAMHEGWIREGVDDTMGGRRGSERGSARSLLGRLRSRRSERGYDEDPVEAAPVYDPASYDPDHYAPDQGFVDEVYVEPAPAVHHEPAPPAPEPAPVAGAVGPVAPAPAGQGRPGDDAPRDRGISAVPSNAERKVVRALEVFNLGVHTRTVAGVARSLGAPVVAARPSATEGSVVTIVVAWELSWYRYEVDLGDEASGVRVADQGTELSELADADRVATARADEGGFLHPLGELA</sequence>
<reference evidence="2" key="1">
    <citation type="submission" date="2022-12" db="EMBL/GenBank/DDBJ databases">
        <title>Paraconexibacter alkalitolerans sp. nov. and Baekduia alba sp. nov., isolated from soil and emended description of the genera Paraconexibacter (Chun et al., 2020) and Baekduia (An et al., 2020).</title>
        <authorList>
            <person name="Vieira S."/>
            <person name="Huber K.J."/>
            <person name="Geppert A."/>
            <person name="Wolf J."/>
            <person name="Neumann-Schaal M."/>
            <person name="Muesken M."/>
            <person name="Overmann J."/>
        </authorList>
    </citation>
    <scope>NUCLEOTIDE SEQUENCE</scope>
    <source>
        <strain evidence="2">AEG42_29</strain>
    </source>
</reference>
<dbReference type="KEGG" id="parq:DSM112329_02276"/>